<accession>A0A0G0M0G7</accession>
<keyword evidence="2" id="KW-1133">Transmembrane helix</keyword>
<evidence type="ECO:0000256" key="1">
    <source>
        <dbReference type="SAM" id="Coils"/>
    </source>
</evidence>
<evidence type="ECO:0000256" key="2">
    <source>
        <dbReference type="SAM" id="Phobius"/>
    </source>
</evidence>
<keyword evidence="1" id="KW-0175">Coiled coil</keyword>
<organism evidence="3 4">
    <name type="scientific">Candidatus Woesebacteria bacterium GW2011_GWA1_39_12</name>
    <dbReference type="NCBI Taxonomy" id="1618549"/>
    <lineage>
        <taxon>Bacteria</taxon>
        <taxon>Candidatus Woeseibacteriota</taxon>
    </lineage>
</organism>
<gene>
    <name evidence="3" type="ORF">UT23_C0010G0039</name>
</gene>
<feature type="transmembrane region" description="Helical" evidence="2">
    <location>
        <begin position="7"/>
        <end position="31"/>
    </location>
</feature>
<keyword evidence="2" id="KW-0472">Membrane</keyword>
<sequence>MITIDQSLIYIVFLVLASLILLLVGIITSYLRLISKLTSFKGEKSAVDTGNLLIQAQIRAQKILEEAHVKAREMLTRNDSFSKDLETKIEEELAKSMKMYVDKYDETLEKTEKESIKVLQNIPSDIKTLFLKEIEVVRQNLNQEVQKVEKDARQIVVEAYQKVEAEVEKYKLERIKQVDESIILILKDVARKVLSKEINKEEHEKLVLKALEEAKRQGVFGVKSTEDTYVRSDTK</sequence>
<reference evidence="3 4" key="1">
    <citation type="journal article" date="2015" name="Nature">
        <title>rRNA introns, odd ribosomes, and small enigmatic genomes across a large radiation of phyla.</title>
        <authorList>
            <person name="Brown C.T."/>
            <person name="Hug L.A."/>
            <person name="Thomas B.C."/>
            <person name="Sharon I."/>
            <person name="Castelle C.J."/>
            <person name="Singh A."/>
            <person name="Wilkins M.J."/>
            <person name="Williams K.H."/>
            <person name="Banfield J.F."/>
        </authorList>
    </citation>
    <scope>NUCLEOTIDE SEQUENCE [LARGE SCALE GENOMIC DNA]</scope>
</reference>
<feature type="coiled-coil region" evidence="1">
    <location>
        <begin position="131"/>
        <end position="180"/>
    </location>
</feature>
<dbReference type="Proteomes" id="UP000034325">
    <property type="component" value="Unassembled WGS sequence"/>
</dbReference>
<proteinExistence type="predicted"/>
<protein>
    <submittedName>
        <fullName evidence="3">Uncharacterized protein</fullName>
    </submittedName>
</protein>
<name>A0A0G0M0G7_9BACT</name>
<comment type="caution">
    <text evidence="3">The sequence shown here is derived from an EMBL/GenBank/DDBJ whole genome shotgun (WGS) entry which is preliminary data.</text>
</comment>
<evidence type="ECO:0000313" key="4">
    <source>
        <dbReference type="Proteomes" id="UP000034325"/>
    </source>
</evidence>
<dbReference type="EMBL" id="LBWA01000010">
    <property type="protein sequence ID" value="KKQ97643.1"/>
    <property type="molecule type" value="Genomic_DNA"/>
</dbReference>
<dbReference type="AlphaFoldDB" id="A0A0G0M0G7"/>
<keyword evidence="2" id="KW-0812">Transmembrane</keyword>
<evidence type="ECO:0000313" key="3">
    <source>
        <dbReference type="EMBL" id="KKQ97643.1"/>
    </source>
</evidence>